<name>A0A382B1E0_9ZZZZ</name>
<evidence type="ECO:0000256" key="3">
    <source>
        <dbReference type="ARBA" id="ARBA00022448"/>
    </source>
</evidence>
<dbReference type="InterPro" id="IPR004626">
    <property type="entry name" value="RarD"/>
</dbReference>
<feature type="transmembrane region" description="Helical" evidence="8">
    <location>
        <begin position="244"/>
        <end position="262"/>
    </location>
</feature>
<feature type="transmembrane region" description="Helical" evidence="8">
    <location>
        <begin position="131"/>
        <end position="146"/>
    </location>
</feature>
<keyword evidence="7 8" id="KW-0472">Membrane</keyword>
<keyword evidence="3" id="KW-0813">Transport</keyword>
<evidence type="ECO:0000256" key="6">
    <source>
        <dbReference type="ARBA" id="ARBA00022989"/>
    </source>
</evidence>
<feature type="transmembrane region" description="Helical" evidence="8">
    <location>
        <begin position="71"/>
        <end position="93"/>
    </location>
</feature>
<feature type="transmembrane region" description="Helical" evidence="8">
    <location>
        <begin position="152"/>
        <end position="168"/>
    </location>
</feature>
<evidence type="ECO:0000256" key="4">
    <source>
        <dbReference type="ARBA" id="ARBA00022475"/>
    </source>
</evidence>
<dbReference type="PANTHER" id="PTHR22911:SF137">
    <property type="entry name" value="SOLUTE CARRIER FAMILY 35 MEMBER G2-RELATED"/>
    <property type="match status" value="1"/>
</dbReference>
<feature type="transmembrane region" description="Helical" evidence="8">
    <location>
        <begin position="180"/>
        <end position="199"/>
    </location>
</feature>
<feature type="transmembrane region" description="Helical" evidence="8">
    <location>
        <begin position="40"/>
        <end position="59"/>
    </location>
</feature>
<dbReference type="GO" id="GO:0005886">
    <property type="term" value="C:plasma membrane"/>
    <property type="evidence" value="ECO:0007669"/>
    <property type="project" value="UniProtKB-SubCell"/>
</dbReference>
<organism evidence="10">
    <name type="scientific">marine metagenome</name>
    <dbReference type="NCBI Taxonomy" id="408172"/>
    <lineage>
        <taxon>unclassified sequences</taxon>
        <taxon>metagenomes</taxon>
        <taxon>ecological metagenomes</taxon>
    </lineage>
</organism>
<feature type="domain" description="EamA" evidence="9">
    <location>
        <begin position="8"/>
        <end position="145"/>
    </location>
</feature>
<dbReference type="Pfam" id="PF00892">
    <property type="entry name" value="EamA"/>
    <property type="match status" value="1"/>
</dbReference>
<feature type="transmembrane region" description="Helical" evidence="8">
    <location>
        <begin position="211"/>
        <end position="232"/>
    </location>
</feature>
<evidence type="ECO:0000259" key="9">
    <source>
        <dbReference type="Pfam" id="PF00892"/>
    </source>
</evidence>
<sequence>MKITNFKKGLLSAGLGSFWWGILGVFYFKYFSFIGHLELVIHRCLWTSLVLILTTIYFSKWDLFLKTIKNLKNIFILFFTGILIFANWAIWLYALSTNQIIDASFGYFIMPILSVLFGTIFFKEKLNNKKIISILLVLISIIYLLYKFNSVPLVGISVGLAWSIYNLLRKTINVDTDIGLLVESLFILPFAIIVFYFIVRNNFNDFSFSNPSLMFLLILAGPMTIIPLFLHIKGVELSGLGPSGMIFYIVPTLHFILGYFYYNEPFSNDKFISFILIWIAVFIYLKDLYENN</sequence>
<dbReference type="EMBL" id="UINC01027701">
    <property type="protein sequence ID" value="SVB07394.1"/>
    <property type="molecule type" value="Genomic_DNA"/>
</dbReference>
<keyword evidence="4" id="KW-1003">Cell membrane</keyword>
<dbReference type="AlphaFoldDB" id="A0A382B1E0"/>
<dbReference type="NCBIfam" id="TIGR00688">
    <property type="entry name" value="rarD"/>
    <property type="match status" value="1"/>
</dbReference>
<feature type="transmembrane region" description="Helical" evidence="8">
    <location>
        <begin position="105"/>
        <end position="122"/>
    </location>
</feature>
<evidence type="ECO:0000313" key="10">
    <source>
        <dbReference type="EMBL" id="SVB07394.1"/>
    </source>
</evidence>
<proteinExistence type="inferred from homology"/>
<evidence type="ECO:0000256" key="8">
    <source>
        <dbReference type="SAM" id="Phobius"/>
    </source>
</evidence>
<dbReference type="Gene3D" id="1.10.3730.20">
    <property type="match status" value="1"/>
</dbReference>
<feature type="transmembrane region" description="Helical" evidence="8">
    <location>
        <begin position="9"/>
        <end position="28"/>
    </location>
</feature>
<evidence type="ECO:0000256" key="5">
    <source>
        <dbReference type="ARBA" id="ARBA00022692"/>
    </source>
</evidence>
<protein>
    <recommendedName>
        <fullName evidence="9">EamA domain-containing protein</fullName>
    </recommendedName>
</protein>
<keyword evidence="6 8" id="KW-1133">Transmembrane helix</keyword>
<evidence type="ECO:0000256" key="2">
    <source>
        <dbReference type="ARBA" id="ARBA00007362"/>
    </source>
</evidence>
<accession>A0A382B1E0</accession>
<dbReference type="PANTHER" id="PTHR22911">
    <property type="entry name" value="ACYL-MALONYL CONDENSING ENZYME-RELATED"/>
    <property type="match status" value="1"/>
</dbReference>
<dbReference type="SUPFAM" id="SSF103481">
    <property type="entry name" value="Multidrug resistance efflux transporter EmrE"/>
    <property type="match status" value="2"/>
</dbReference>
<dbReference type="InterPro" id="IPR037185">
    <property type="entry name" value="EmrE-like"/>
</dbReference>
<keyword evidence="5 8" id="KW-0812">Transmembrane</keyword>
<comment type="subcellular location">
    <subcellularLocation>
        <location evidence="1">Cell membrane</location>
        <topology evidence="1">Multi-pass membrane protein</topology>
    </subcellularLocation>
</comment>
<reference evidence="10" key="1">
    <citation type="submission" date="2018-05" db="EMBL/GenBank/DDBJ databases">
        <authorList>
            <person name="Lanie J.A."/>
            <person name="Ng W.-L."/>
            <person name="Kazmierczak K.M."/>
            <person name="Andrzejewski T.M."/>
            <person name="Davidsen T.M."/>
            <person name="Wayne K.J."/>
            <person name="Tettelin H."/>
            <person name="Glass J.I."/>
            <person name="Rusch D."/>
            <person name="Podicherti R."/>
            <person name="Tsui H.-C.T."/>
            <person name="Winkler M.E."/>
        </authorList>
    </citation>
    <scope>NUCLEOTIDE SEQUENCE</scope>
</reference>
<gene>
    <name evidence="10" type="ORF">METZ01_LOCUS160248</name>
</gene>
<evidence type="ECO:0000256" key="1">
    <source>
        <dbReference type="ARBA" id="ARBA00004651"/>
    </source>
</evidence>
<feature type="transmembrane region" description="Helical" evidence="8">
    <location>
        <begin position="268"/>
        <end position="285"/>
    </location>
</feature>
<evidence type="ECO:0000256" key="7">
    <source>
        <dbReference type="ARBA" id="ARBA00023136"/>
    </source>
</evidence>
<dbReference type="InterPro" id="IPR000620">
    <property type="entry name" value="EamA_dom"/>
</dbReference>
<comment type="similarity">
    <text evidence="2">Belongs to the EamA transporter family.</text>
</comment>